<dbReference type="AlphaFoldDB" id="A0A8S0QN76"/>
<sequence length="1059" mass="118438">MAKGSFQLIILVFLYQFLDFEIFKLAYGKQNLHSICRENEKKALITFKEALTDPSGRLDSWHGQDCCRWNGVRCDNRTGYVIEIKLRNPYPYLENDDGLVHDLGGEVSPSLLDLKYLNHLDLSINDFRGAQIPDFLGSLSKLRYLDLSGASFGGRIPPNLGKLSELEYLDLSCYYDSTVKNGLKWISGLSSLKYLDLGGIDLSLAASSWLQTINSLPVISELHLPWCRLVNLPTSLLSVNFTSLSILDLSHNNFNSIPQWLFNLNTLKRLYLRSNNLYGVLPDALANLTSLEELDLSINGFNSTILEWLFNLNSLKHLDLNSNNLYGVLPDALANLTSLEELDLSHNGFNSTIPEWFFNLNSLKHLDLNSNNLCGVLPDALANLTSLEELDLSENFGIEGELPRNLGNLCNLNKLVLTNNRVDGDIMEFIDGLSECSNNRLETLDLGSNKLTGNLPNSLGRLKNLLYLRLSDNSFRGSIPETIGNLSSLEVVDLSENVWEGVITEAHLKNLSSLRELSIGQLQPNVSVIFNIRSDWMPSFKLVGIKIQACQLGPNFPTWLRNQTRLKTIVFNYVRIRDVIPDWFLNMGLELQELDVAYNQLSGKIPNSLRFASASIVDLSSNLFEGPLPLWSANLRGLYLRDNLFSGPIPSNTGTAMPYLKELDISRNNLNGTIPLSIGNLTELLTLDISNNHLSGNIPQFWENLKSLYVLDMSNNSLSGTIPDSIGSLLYLTILSLSSNNLSGELPSSLRNCVQLTRLDIGDNQFSGKIPVWIGENMRFLLILRLRNNSFTGNIPSEICRLSWLHILDISKNNLFGFIPQCVGNLSGFQSYANTSTSLKYVEGLQLITKGRIFQYLSKQLDLVKNIDLSDNNLSGEIPSELASLVKLGTLNLSMNHLSGQIPPAFGKLASLETLDLSKNQLSGPIPTTLVSLTFLNYLNLSFNKLSGKIPAGNQFQTLTDPSIYMGNNALCGFPLSVECDGEISPFPGQNNEDVDDKKDLEKVWFFSFVGLGFFTGFWAICGSLILKKQWRDAYFQFAERMVARNCVYLHKKFSRWRS</sequence>
<evidence type="ECO:0000256" key="6">
    <source>
        <dbReference type="ARBA" id="ARBA00022692"/>
    </source>
</evidence>
<keyword evidence="18" id="KW-1185">Reference proteome</keyword>
<dbReference type="InterPro" id="IPR013210">
    <property type="entry name" value="LRR_N_plant-typ"/>
</dbReference>
<evidence type="ECO:0000256" key="7">
    <source>
        <dbReference type="ARBA" id="ARBA00022729"/>
    </source>
</evidence>
<organism evidence="17 18">
    <name type="scientific">Olea europaea subsp. europaea</name>
    <dbReference type="NCBI Taxonomy" id="158383"/>
    <lineage>
        <taxon>Eukaryota</taxon>
        <taxon>Viridiplantae</taxon>
        <taxon>Streptophyta</taxon>
        <taxon>Embryophyta</taxon>
        <taxon>Tracheophyta</taxon>
        <taxon>Spermatophyta</taxon>
        <taxon>Magnoliopsida</taxon>
        <taxon>eudicotyledons</taxon>
        <taxon>Gunneridae</taxon>
        <taxon>Pentapetalae</taxon>
        <taxon>asterids</taxon>
        <taxon>lamiids</taxon>
        <taxon>Lamiales</taxon>
        <taxon>Oleaceae</taxon>
        <taxon>Oleeae</taxon>
        <taxon>Olea</taxon>
    </lineage>
</organism>
<reference evidence="17 18" key="1">
    <citation type="submission" date="2019-12" db="EMBL/GenBank/DDBJ databases">
        <authorList>
            <person name="Alioto T."/>
            <person name="Alioto T."/>
            <person name="Gomez Garrido J."/>
        </authorList>
    </citation>
    <scope>NUCLEOTIDE SEQUENCE [LARGE SCALE GENOMIC DNA]</scope>
</reference>
<evidence type="ECO:0000259" key="15">
    <source>
        <dbReference type="Pfam" id="PF08263"/>
    </source>
</evidence>
<dbReference type="FunFam" id="3.80.10.10:FF:000649">
    <property type="entry name" value="Leucine Rich Repeat family protein"/>
    <property type="match status" value="1"/>
</dbReference>
<accession>A0A8S0QN76</accession>
<evidence type="ECO:0000256" key="12">
    <source>
        <dbReference type="ARBA" id="ARBA00023180"/>
    </source>
</evidence>
<dbReference type="PROSITE" id="PS51450">
    <property type="entry name" value="LRR"/>
    <property type="match status" value="1"/>
</dbReference>
<dbReference type="Pfam" id="PF08263">
    <property type="entry name" value="LRRNT_2"/>
    <property type="match status" value="1"/>
</dbReference>
<dbReference type="GO" id="GO:0051707">
    <property type="term" value="P:response to other organism"/>
    <property type="evidence" value="ECO:0007669"/>
    <property type="project" value="UniProtKB-ARBA"/>
</dbReference>
<evidence type="ECO:0000256" key="8">
    <source>
        <dbReference type="ARBA" id="ARBA00022737"/>
    </source>
</evidence>
<comment type="caution">
    <text evidence="17">The sequence shown here is derived from an EMBL/GenBank/DDBJ whole genome shotgun (WGS) entry which is preliminary data.</text>
</comment>
<proteinExistence type="inferred from homology"/>
<name>A0A8S0QN76_OLEEU</name>
<dbReference type="Gramene" id="OE9A115026T1">
    <property type="protein sequence ID" value="OE9A115026C1"/>
    <property type="gene ID" value="OE9A115026"/>
</dbReference>
<dbReference type="InterPro" id="IPR032675">
    <property type="entry name" value="LRR_dom_sf"/>
</dbReference>
<dbReference type="PANTHER" id="PTHR27000">
    <property type="entry name" value="LEUCINE-RICH REPEAT RECEPTOR-LIKE PROTEIN KINASE FAMILY PROTEIN-RELATED"/>
    <property type="match status" value="1"/>
</dbReference>
<keyword evidence="6 13" id="KW-0812">Transmembrane</keyword>
<evidence type="ECO:0000256" key="13">
    <source>
        <dbReference type="SAM" id="Phobius"/>
    </source>
</evidence>
<evidence type="ECO:0000256" key="14">
    <source>
        <dbReference type="SAM" id="SignalP"/>
    </source>
</evidence>
<evidence type="ECO:0000256" key="3">
    <source>
        <dbReference type="ARBA" id="ARBA00009592"/>
    </source>
</evidence>
<evidence type="ECO:0000259" key="16">
    <source>
        <dbReference type="Pfam" id="PF23598"/>
    </source>
</evidence>
<feature type="transmembrane region" description="Helical" evidence="13">
    <location>
        <begin position="1004"/>
        <end position="1027"/>
    </location>
</feature>
<dbReference type="InterPro" id="IPR001611">
    <property type="entry name" value="Leu-rich_rpt"/>
</dbReference>
<dbReference type="Gene3D" id="3.80.10.10">
    <property type="entry name" value="Ribonuclease Inhibitor"/>
    <property type="match status" value="4"/>
</dbReference>
<keyword evidence="8" id="KW-0677">Repeat</keyword>
<dbReference type="GO" id="GO:0006952">
    <property type="term" value="P:defense response"/>
    <property type="evidence" value="ECO:0007669"/>
    <property type="project" value="UniProtKB-ARBA"/>
</dbReference>
<evidence type="ECO:0000256" key="9">
    <source>
        <dbReference type="ARBA" id="ARBA00022989"/>
    </source>
</evidence>
<evidence type="ECO:0000256" key="5">
    <source>
        <dbReference type="ARBA" id="ARBA00022614"/>
    </source>
</evidence>
<dbReference type="PANTHER" id="PTHR27000:SF787">
    <property type="entry name" value="RECEPTOR-LIKE PROTEIN 39"/>
    <property type="match status" value="1"/>
</dbReference>
<feature type="chain" id="PRO_5035860149" evidence="14">
    <location>
        <begin position="29"/>
        <end position="1059"/>
    </location>
</feature>
<dbReference type="SUPFAM" id="SSF52058">
    <property type="entry name" value="L domain-like"/>
    <property type="match status" value="3"/>
</dbReference>
<keyword evidence="10 13" id="KW-0472">Membrane</keyword>
<protein>
    <submittedName>
        <fullName evidence="17">Receptor EIX2</fullName>
    </submittedName>
</protein>
<feature type="signal peptide" evidence="14">
    <location>
        <begin position="1"/>
        <end position="28"/>
    </location>
</feature>
<keyword evidence="11 17" id="KW-0675">Receptor</keyword>
<evidence type="ECO:0000256" key="11">
    <source>
        <dbReference type="ARBA" id="ARBA00023170"/>
    </source>
</evidence>
<keyword evidence="4" id="KW-1003">Cell membrane</keyword>
<keyword evidence="7 14" id="KW-0732">Signal</keyword>
<dbReference type="FunFam" id="3.80.10.10:FF:000213">
    <property type="entry name" value="Tyrosine-sulfated glycopeptide receptor 1"/>
    <property type="match status" value="1"/>
</dbReference>
<dbReference type="Pfam" id="PF23598">
    <property type="entry name" value="LRR_14"/>
    <property type="match status" value="1"/>
</dbReference>
<gene>
    <name evidence="17" type="ORF">OLEA9_A115026</name>
</gene>
<dbReference type="FunFam" id="3.80.10.10:FF:000095">
    <property type="entry name" value="LRR receptor-like serine/threonine-protein kinase GSO1"/>
    <property type="match status" value="1"/>
</dbReference>
<dbReference type="SMART" id="SM00369">
    <property type="entry name" value="LRR_TYP"/>
    <property type="match status" value="13"/>
</dbReference>
<comment type="similarity">
    <text evidence="3">Belongs to the RLP family.</text>
</comment>
<dbReference type="FunFam" id="3.80.10.10:FF:000383">
    <property type="entry name" value="Leucine-rich repeat receptor protein kinase EMS1"/>
    <property type="match status" value="1"/>
</dbReference>
<feature type="domain" description="Leucine-rich repeat-containing N-terminal plant-type" evidence="15">
    <location>
        <begin position="39"/>
        <end position="75"/>
    </location>
</feature>
<dbReference type="InterPro" id="IPR055414">
    <property type="entry name" value="LRR_R13L4/SHOC2-like"/>
</dbReference>
<dbReference type="PRINTS" id="PR00019">
    <property type="entry name" value="LEURICHRPT"/>
</dbReference>
<dbReference type="Pfam" id="PF00560">
    <property type="entry name" value="LRR_1"/>
    <property type="match status" value="12"/>
</dbReference>
<keyword evidence="12" id="KW-0325">Glycoprotein</keyword>
<evidence type="ECO:0000313" key="17">
    <source>
        <dbReference type="EMBL" id="CAA2968315.1"/>
    </source>
</evidence>
<dbReference type="OrthoDB" id="1600340at2759"/>
<evidence type="ECO:0000256" key="10">
    <source>
        <dbReference type="ARBA" id="ARBA00023136"/>
    </source>
</evidence>
<evidence type="ECO:0000313" key="18">
    <source>
        <dbReference type="Proteomes" id="UP000594638"/>
    </source>
</evidence>
<dbReference type="GO" id="GO:0005886">
    <property type="term" value="C:plasma membrane"/>
    <property type="evidence" value="ECO:0007669"/>
    <property type="project" value="UniProtKB-SubCell"/>
</dbReference>
<dbReference type="SMART" id="SM00365">
    <property type="entry name" value="LRR_SD22"/>
    <property type="match status" value="8"/>
</dbReference>
<dbReference type="EMBL" id="CACTIH010001904">
    <property type="protein sequence ID" value="CAA2968315.1"/>
    <property type="molecule type" value="Genomic_DNA"/>
</dbReference>
<evidence type="ECO:0000256" key="4">
    <source>
        <dbReference type="ARBA" id="ARBA00022475"/>
    </source>
</evidence>
<dbReference type="Proteomes" id="UP000594638">
    <property type="component" value="Unassembled WGS sequence"/>
</dbReference>
<comment type="subcellular location">
    <subcellularLocation>
        <location evidence="1">Cell membrane</location>
        <topology evidence="1">Single-pass membrane protein</topology>
    </subcellularLocation>
    <subcellularLocation>
        <location evidence="2">Membrane</location>
        <topology evidence="2">Single-pass type I membrane protein</topology>
    </subcellularLocation>
</comment>
<evidence type="ECO:0000256" key="1">
    <source>
        <dbReference type="ARBA" id="ARBA00004162"/>
    </source>
</evidence>
<keyword evidence="5" id="KW-0433">Leucine-rich repeat</keyword>
<dbReference type="Pfam" id="PF13855">
    <property type="entry name" value="LRR_8"/>
    <property type="match status" value="2"/>
</dbReference>
<keyword evidence="9 13" id="KW-1133">Transmembrane helix</keyword>
<feature type="domain" description="Disease resistance R13L4/SHOC-2-like LRR" evidence="16">
    <location>
        <begin position="305"/>
        <end position="424"/>
    </location>
</feature>
<evidence type="ECO:0000256" key="2">
    <source>
        <dbReference type="ARBA" id="ARBA00004479"/>
    </source>
</evidence>
<dbReference type="InterPro" id="IPR003591">
    <property type="entry name" value="Leu-rich_rpt_typical-subtyp"/>
</dbReference>